<proteinExistence type="predicted"/>
<keyword evidence="3" id="KW-0732">Signal</keyword>
<gene>
    <name evidence="4" type="ORF">glysoja_033847</name>
</gene>
<feature type="repeat" description="PPR" evidence="2">
    <location>
        <begin position="78"/>
        <end position="112"/>
    </location>
</feature>
<organism evidence="4">
    <name type="scientific">Glycine soja</name>
    <name type="common">Wild soybean</name>
    <dbReference type="NCBI Taxonomy" id="3848"/>
    <lineage>
        <taxon>Eukaryota</taxon>
        <taxon>Viridiplantae</taxon>
        <taxon>Streptophyta</taxon>
        <taxon>Embryophyta</taxon>
        <taxon>Tracheophyta</taxon>
        <taxon>Spermatophyta</taxon>
        <taxon>Magnoliopsida</taxon>
        <taxon>eudicotyledons</taxon>
        <taxon>Gunneridae</taxon>
        <taxon>Pentapetalae</taxon>
        <taxon>rosids</taxon>
        <taxon>fabids</taxon>
        <taxon>Fabales</taxon>
        <taxon>Fabaceae</taxon>
        <taxon>Papilionoideae</taxon>
        <taxon>50 kb inversion clade</taxon>
        <taxon>NPAAA clade</taxon>
        <taxon>indigoferoid/millettioid clade</taxon>
        <taxon>Phaseoleae</taxon>
        <taxon>Glycine</taxon>
        <taxon>Glycine subgen. Soja</taxon>
    </lineage>
</organism>
<sequence>MSCHGHGFRHGQLLLNLLEACCTLRSLDATKCLHALSITMGHIPKQSIFIHNNIISSYIALGEVLNARKLFDALPHRTVVSYNTLITAYCRRGNVDDAWNLLCHMRGSGFAPTQYTLTGLLSCELLNHSRGVQLQALSIRNGLLDADAFVGTALLGLFGRLGCWDELFLAFEDMPQKSLVTWNSMVSLLARNGFVEECKILFRDLVGTGISLSEGSVVAVLSGLVDSEEDLEYGEQIHGLMVKCGFGCEITAANSLISVYVRCKAMFAVERLFEQVPVENVVSWNTVIDALVKSERPMMALDLFLNMARRGLMPSQATFVAVIHSCTSLRNSVCGESVHAKIIRSGFESDVIVGTALVDFYSKCDKFISAHKCFDQIEEKNVVSWNALITGYSNICSSTSILLLQKMLQLGYSPNEFSFSAVLKSSSMSNLHQLRGLIIRSGYESNEYVLSSLVMAYTRNGLINEALSFVEEFNNPLPVVPSNIIAGIYNRTSLYHETIKLLSLLEKPDAVSWNIVISACARSNSYDEVFALFKHMHSACIHPDSYTFMSIISVCTKLCLLNLGSSLHGLIIKTNLSNYDTFLGNVLIDMYGKCGSIDSSVKVFEEIMYKNIITWTALITALGLNGFAHEAVMRFQNLELMGLKPDALALRAVLSSCRYGGLVNEGMEIFRQMGTRYGVPPEHDHYHCVVDLLAKNGQIKEAEKIIACMPFPPNANIWRSFLEGYSRQEIAN</sequence>
<dbReference type="GO" id="GO:0099402">
    <property type="term" value="P:plant organ development"/>
    <property type="evidence" value="ECO:0007669"/>
    <property type="project" value="UniProtKB-ARBA"/>
</dbReference>
<keyword evidence="1" id="KW-0677">Repeat</keyword>
<dbReference type="InterPro" id="IPR002885">
    <property type="entry name" value="PPR_rpt"/>
</dbReference>
<feature type="repeat" description="PPR" evidence="2">
    <location>
        <begin position="509"/>
        <end position="543"/>
    </location>
</feature>
<feature type="repeat" description="PPR" evidence="2">
    <location>
        <begin position="611"/>
        <end position="645"/>
    </location>
</feature>
<feature type="repeat" description="PPR" evidence="2">
    <location>
        <begin position="178"/>
        <end position="212"/>
    </location>
</feature>
<evidence type="ECO:0000256" key="1">
    <source>
        <dbReference type="ARBA" id="ARBA00022737"/>
    </source>
</evidence>
<dbReference type="Proteomes" id="UP000053555">
    <property type="component" value="Unassembled WGS sequence"/>
</dbReference>
<dbReference type="InterPro" id="IPR046960">
    <property type="entry name" value="PPR_At4g14850-like_plant"/>
</dbReference>
<dbReference type="FunFam" id="1.25.40.10:FF:000158">
    <property type="entry name" value="pentatricopeptide repeat-containing protein At2g33680"/>
    <property type="match status" value="1"/>
</dbReference>
<dbReference type="FunFam" id="1.25.40.10:FF:000285">
    <property type="entry name" value="Pentatricopeptide repeat-containing protein, chloroplastic"/>
    <property type="match status" value="1"/>
</dbReference>
<feature type="repeat" description="PPR" evidence="2">
    <location>
        <begin position="280"/>
        <end position="314"/>
    </location>
</feature>
<dbReference type="AlphaFoldDB" id="A0A0B2PEF7"/>
<dbReference type="EC" id="3.6.4.3" evidence="4"/>
<dbReference type="Pfam" id="PF01535">
    <property type="entry name" value="PPR"/>
    <property type="match status" value="6"/>
</dbReference>
<dbReference type="GO" id="GO:0009451">
    <property type="term" value="P:RNA modification"/>
    <property type="evidence" value="ECO:0007669"/>
    <property type="project" value="InterPro"/>
</dbReference>
<accession>A0A0B2PEF7</accession>
<reference evidence="4" key="1">
    <citation type="submission" date="2014-07" db="EMBL/GenBank/DDBJ databases">
        <title>Identification of a novel salt tolerance gene in wild soybean by whole-genome sequencing.</title>
        <authorList>
            <person name="Lam H.-M."/>
            <person name="Qi X."/>
            <person name="Li M.-W."/>
            <person name="Liu X."/>
            <person name="Xie M."/>
            <person name="Ni M."/>
            <person name="Xu X."/>
        </authorList>
    </citation>
    <scope>NUCLEOTIDE SEQUENCE [LARGE SCALE GENOMIC DNA]</scope>
    <source>
        <tissue evidence="4">Root</tissue>
    </source>
</reference>
<evidence type="ECO:0000256" key="2">
    <source>
        <dbReference type="PROSITE-ProRule" id="PRU00708"/>
    </source>
</evidence>
<dbReference type="EMBL" id="KN666739">
    <property type="protein sequence ID" value="KHN07761.1"/>
    <property type="molecule type" value="Genomic_DNA"/>
</dbReference>
<dbReference type="EC" id="3.4.24.-" evidence="4"/>
<dbReference type="InterPro" id="IPR011990">
    <property type="entry name" value="TPR-like_helical_dom_sf"/>
</dbReference>
<protein>
    <submittedName>
        <fullName evidence="4">Pentatricopeptide repeat-containing protein</fullName>
        <ecNumber evidence="4">3.4.24.-</ecNumber>
        <ecNumber evidence="4">3.6.4.3</ecNumber>
    </submittedName>
</protein>
<dbReference type="NCBIfam" id="TIGR00756">
    <property type="entry name" value="PPR"/>
    <property type="match status" value="3"/>
</dbReference>
<dbReference type="Gene3D" id="1.25.40.10">
    <property type="entry name" value="Tetratricopeptide repeat domain"/>
    <property type="match status" value="7"/>
</dbReference>
<dbReference type="FunFam" id="1.25.40.10:FF:001096">
    <property type="entry name" value="Pentatricopeptide repeat-containing protein"/>
    <property type="match status" value="1"/>
</dbReference>
<dbReference type="PANTHER" id="PTHR47926:SF423">
    <property type="entry name" value="REPEAT-CONTAINING PROTEIN, PUTATIVE-RELATED"/>
    <property type="match status" value="1"/>
</dbReference>
<dbReference type="Pfam" id="PF13041">
    <property type="entry name" value="PPR_2"/>
    <property type="match status" value="3"/>
</dbReference>
<evidence type="ECO:0000313" key="4">
    <source>
        <dbReference type="EMBL" id="KHN07761.1"/>
    </source>
</evidence>
<dbReference type="PANTHER" id="PTHR47926">
    <property type="entry name" value="PENTATRICOPEPTIDE REPEAT-CONTAINING PROTEIN"/>
    <property type="match status" value="1"/>
</dbReference>
<dbReference type="GO" id="GO:0016787">
    <property type="term" value="F:hydrolase activity"/>
    <property type="evidence" value="ECO:0007669"/>
    <property type="project" value="UniProtKB-KW"/>
</dbReference>
<feature type="chain" id="PRO_5002091854" evidence="3">
    <location>
        <begin position="30"/>
        <end position="732"/>
    </location>
</feature>
<evidence type="ECO:0000256" key="3">
    <source>
        <dbReference type="SAM" id="SignalP"/>
    </source>
</evidence>
<dbReference type="PROSITE" id="PS51375">
    <property type="entry name" value="PPR"/>
    <property type="match status" value="5"/>
</dbReference>
<keyword evidence="4" id="KW-0378">Hydrolase</keyword>
<dbReference type="FunFam" id="1.25.40.10:FF:002084">
    <property type="entry name" value="Putative pentatricopeptide repeat-containing protein"/>
    <property type="match status" value="1"/>
</dbReference>
<feature type="signal peptide" evidence="3">
    <location>
        <begin position="1"/>
        <end position="29"/>
    </location>
</feature>
<dbReference type="GO" id="GO:0003723">
    <property type="term" value="F:RNA binding"/>
    <property type="evidence" value="ECO:0007669"/>
    <property type="project" value="InterPro"/>
</dbReference>
<name>A0A0B2PEF7_GLYSO</name>
<dbReference type="Gramene" id="XM_028382243.1">
    <property type="protein sequence ID" value="XP_028238044.1"/>
    <property type="gene ID" value="LOC114417140"/>
</dbReference>
<dbReference type="FunFam" id="1.25.40.10:FF:001823">
    <property type="entry name" value="Pentatricopeptide repeat-containing protein At3g58590"/>
    <property type="match status" value="1"/>
</dbReference>